<reference evidence="2 3" key="1">
    <citation type="submission" date="2013-08" db="EMBL/GenBank/DDBJ databases">
        <title>Genomic analysis of Lysobacter defluvii.</title>
        <authorList>
            <person name="Wang Q."/>
            <person name="Wang G."/>
        </authorList>
    </citation>
    <scope>NUCLEOTIDE SEQUENCE [LARGE SCALE GENOMIC DNA]</scope>
    <source>
        <strain evidence="2 3">IMMIB APB-9</strain>
    </source>
</reference>
<accession>A0A0A0M6N3</accession>
<feature type="signal peptide" evidence="1">
    <location>
        <begin position="1"/>
        <end position="21"/>
    </location>
</feature>
<name>A0A0A0M6N3_9GAMM</name>
<dbReference type="EMBL" id="AVBH01000186">
    <property type="protein sequence ID" value="KGO97849.1"/>
    <property type="molecule type" value="Genomic_DNA"/>
</dbReference>
<keyword evidence="1" id="KW-0732">Signal</keyword>
<gene>
    <name evidence="2" type="ORF">N791_06010</name>
</gene>
<dbReference type="eggNOG" id="ENOG50313QJ">
    <property type="taxonomic scope" value="Bacteria"/>
</dbReference>
<evidence type="ECO:0000313" key="2">
    <source>
        <dbReference type="EMBL" id="KGO97849.1"/>
    </source>
</evidence>
<dbReference type="AlphaFoldDB" id="A0A0A0M6N3"/>
<feature type="chain" id="PRO_5001966585" description="Lipoprotein" evidence="1">
    <location>
        <begin position="22"/>
        <end position="130"/>
    </location>
</feature>
<keyword evidence="3" id="KW-1185">Reference proteome</keyword>
<protein>
    <recommendedName>
        <fullName evidence="4">Lipoprotein</fullName>
    </recommendedName>
</protein>
<comment type="caution">
    <text evidence="2">The sequence shown here is derived from an EMBL/GenBank/DDBJ whole genome shotgun (WGS) entry which is preliminary data.</text>
</comment>
<organism evidence="2 3">
    <name type="scientific">Lysobacter defluvii IMMIB APB-9 = DSM 18482</name>
    <dbReference type="NCBI Taxonomy" id="1385515"/>
    <lineage>
        <taxon>Bacteria</taxon>
        <taxon>Pseudomonadati</taxon>
        <taxon>Pseudomonadota</taxon>
        <taxon>Gammaproteobacteria</taxon>
        <taxon>Lysobacterales</taxon>
        <taxon>Lysobacteraceae</taxon>
        <taxon>Novilysobacter</taxon>
    </lineage>
</organism>
<evidence type="ECO:0000256" key="1">
    <source>
        <dbReference type="SAM" id="SignalP"/>
    </source>
</evidence>
<evidence type="ECO:0000313" key="3">
    <source>
        <dbReference type="Proteomes" id="UP000030003"/>
    </source>
</evidence>
<evidence type="ECO:0008006" key="4">
    <source>
        <dbReference type="Google" id="ProtNLM"/>
    </source>
</evidence>
<dbReference type="Proteomes" id="UP000030003">
    <property type="component" value="Unassembled WGS sequence"/>
</dbReference>
<sequence length="130" mass="13696">MQMHTSLRRVLPAAAAITLLAACGQPGEVPGQLPYAEPGVEFSVQPVDGAACNEGAYRALVQWDVPPSLTSKVEVQVSEQRQIFARSNDAAGNKETEEWTSEGLLFVLLDRETGMTLAALEAGPGPCAGS</sequence>
<proteinExistence type="predicted"/>